<dbReference type="Proteomes" id="UP001499954">
    <property type="component" value="Unassembled WGS sequence"/>
</dbReference>
<gene>
    <name evidence="1" type="ORF">GCM10009717_39010</name>
</gene>
<evidence type="ECO:0000313" key="1">
    <source>
        <dbReference type="EMBL" id="GAA1968360.1"/>
    </source>
</evidence>
<reference evidence="2" key="1">
    <citation type="journal article" date="2019" name="Int. J. Syst. Evol. Microbiol.">
        <title>The Global Catalogue of Microorganisms (GCM) 10K type strain sequencing project: providing services to taxonomists for standard genome sequencing and annotation.</title>
        <authorList>
            <consortium name="The Broad Institute Genomics Platform"/>
            <consortium name="The Broad Institute Genome Sequencing Center for Infectious Disease"/>
            <person name="Wu L."/>
            <person name="Ma J."/>
        </authorList>
    </citation>
    <scope>NUCLEOTIDE SEQUENCE [LARGE SCALE GENOMIC DNA]</scope>
    <source>
        <strain evidence="2">JCM 13584</strain>
    </source>
</reference>
<dbReference type="EMBL" id="BAAAMK010000017">
    <property type="protein sequence ID" value="GAA1968360.1"/>
    <property type="molecule type" value="Genomic_DNA"/>
</dbReference>
<proteinExistence type="predicted"/>
<protein>
    <submittedName>
        <fullName evidence="1">Uncharacterized protein</fullName>
    </submittedName>
</protein>
<accession>A0ABP5CWD2</accession>
<name>A0ABP5CWD2_9MICO</name>
<evidence type="ECO:0000313" key="2">
    <source>
        <dbReference type="Proteomes" id="UP001499954"/>
    </source>
</evidence>
<organism evidence="1 2">
    <name type="scientific">Agromyces allii</name>
    <dbReference type="NCBI Taxonomy" id="393607"/>
    <lineage>
        <taxon>Bacteria</taxon>
        <taxon>Bacillati</taxon>
        <taxon>Actinomycetota</taxon>
        <taxon>Actinomycetes</taxon>
        <taxon>Micrococcales</taxon>
        <taxon>Microbacteriaceae</taxon>
        <taxon>Agromyces</taxon>
    </lineage>
</organism>
<sequence length="51" mass="5902">MDSVRVLMPPDCRAAATVYARFFVGWTKLTTSRSRLKLRCSYRVDNASWSM</sequence>
<comment type="caution">
    <text evidence="1">The sequence shown here is derived from an EMBL/GenBank/DDBJ whole genome shotgun (WGS) entry which is preliminary data.</text>
</comment>
<keyword evidence="2" id="KW-1185">Reference proteome</keyword>